<evidence type="ECO:0000313" key="2">
    <source>
        <dbReference type="Proteomes" id="UP000298246"/>
    </source>
</evidence>
<keyword evidence="2" id="KW-1185">Reference proteome</keyword>
<dbReference type="Gene3D" id="3.30.450.150">
    <property type="entry name" value="Haem-degrading domain"/>
    <property type="match status" value="1"/>
</dbReference>
<dbReference type="InterPro" id="IPR005624">
    <property type="entry name" value="PduO/GlcC-like"/>
</dbReference>
<dbReference type="InterPro" id="IPR010371">
    <property type="entry name" value="YBR137W-like"/>
</dbReference>
<reference evidence="1 2" key="1">
    <citation type="submission" date="2017-03" db="EMBL/GenBank/DDBJ databases">
        <title>Isolation of Levoglucosan Utilizing Bacteria.</title>
        <authorList>
            <person name="Arya A.S."/>
        </authorList>
    </citation>
    <scope>NUCLEOTIDE SEQUENCE [LARGE SCALE GENOMIC DNA]</scope>
    <source>
        <strain evidence="1 2">MEC069</strain>
    </source>
</reference>
<gene>
    <name evidence="1" type="ORF">B5M42_04100</name>
</gene>
<dbReference type="PIRSF" id="PIRSF008757">
    <property type="entry name" value="UCP008757"/>
    <property type="match status" value="1"/>
</dbReference>
<evidence type="ECO:0000313" key="1">
    <source>
        <dbReference type="EMBL" id="TFE91010.1"/>
    </source>
</evidence>
<comment type="caution">
    <text evidence="1">The sequence shown here is derived from an EMBL/GenBank/DDBJ whole genome shotgun (WGS) entry which is preliminary data.</text>
</comment>
<dbReference type="RefSeq" id="WP_134749993.1">
    <property type="nucleotide sequence ID" value="NZ_MYFO02000007.1"/>
</dbReference>
<dbReference type="NCBIfam" id="NF002696">
    <property type="entry name" value="PRK02487.1-5"/>
    <property type="match status" value="1"/>
</dbReference>
<dbReference type="PANTHER" id="PTHR28255:SF1">
    <property type="entry name" value="UPF0303 PROTEIN YBR137W"/>
    <property type="match status" value="1"/>
</dbReference>
<dbReference type="InterPro" id="IPR038084">
    <property type="entry name" value="PduO/GlcC-like_sf"/>
</dbReference>
<dbReference type="Proteomes" id="UP000298246">
    <property type="component" value="Unassembled WGS sequence"/>
</dbReference>
<sequence>MNEFMKTLLGHEEELQFDAFSNEDALRLGTLIRQIALDEVGKGVAIHIENDRHPLFTHYMEGSSEGNTYWIQAKKNVVKHFGHSSLYVGESFKAQGTTFKLSSGLPESDYQGEGGSFPLLVRGEGRIGTITVSGLPGEEDHQLVVTGIRRFLQK</sequence>
<dbReference type="OrthoDB" id="9815315at2"/>
<organism evidence="1 2">
    <name type="scientific">Paenibacillus athensensis</name>
    <dbReference type="NCBI Taxonomy" id="1967502"/>
    <lineage>
        <taxon>Bacteria</taxon>
        <taxon>Bacillati</taxon>
        <taxon>Bacillota</taxon>
        <taxon>Bacilli</taxon>
        <taxon>Bacillales</taxon>
        <taxon>Paenibacillaceae</taxon>
        <taxon>Paenibacillus</taxon>
    </lineage>
</organism>
<proteinExistence type="predicted"/>
<name>A0A4Y8QAY2_9BACL</name>
<dbReference type="Pfam" id="PF03928">
    <property type="entry name" value="HbpS-like"/>
    <property type="match status" value="1"/>
</dbReference>
<accession>A0A4Y8QAY2</accession>
<dbReference type="SUPFAM" id="SSF143744">
    <property type="entry name" value="GlcG-like"/>
    <property type="match status" value="1"/>
</dbReference>
<dbReference type="EMBL" id="MYFO01000003">
    <property type="protein sequence ID" value="TFE91010.1"/>
    <property type="molecule type" value="Genomic_DNA"/>
</dbReference>
<protein>
    <submittedName>
        <fullName evidence="1">Uncharacterized protein</fullName>
    </submittedName>
</protein>
<dbReference type="PANTHER" id="PTHR28255">
    <property type="match status" value="1"/>
</dbReference>
<dbReference type="AlphaFoldDB" id="A0A4Y8QAY2"/>